<comment type="subunit">
    <text evidence="3">Component of a cohesin-like complex composed of ScpA, ScpB and the Smc homodimer, in which ScpA and ScpB bind to the head domain of Smc. The presence of the three proteins is required for the association of the complex with DNA.</text>
</comment>
<dbReference type="AlphaFoldDB" id="K6PZ67"/>
<dbReference type="Pfam" id="PF02616">
    <property type="entry name" value="SMC_ScpA"/>
    <property type="match status" value="1"/>
</dbReference>
<comment type="caution">
    <text evidence="5">The sequence shown here is derived from an EMBL/GenBank/DDBJ whole genome shotgun (WGS) entry which is preliminary data.</text>
</comment>
<organism evidence="5 6">
    <name type="scientific">Thermaerobacter subterraneus DSM 13965</name>
    <dbReference type="NCBI Taxonomy" id="867903"/>
    <lineage>
        <taxon>Bacteria</taxon>
        <taxon>Bacillati</taxon>
        <taxon>Bacillota</taxon>
        <taxon>Clostridia</taxon>
        <taxon>Eubacteriales</taxon>
        <taxon>Clostridiales Family XVII. Incertae Sedis</taxon>
        <taxon>Thermaerobacter</taxon>
    </lineage>
</organism>
<comment type="similarity">
    <text evidence="3">Belongs to the ScpA family.</text>
</comment>
<dbReference type="InterPro" id="IPR023093">
    <property type="entry name" value="ScpA-like_C"/>
</dbReference>
<dbReference type="GO" id="GO:0051301">
    <property type="term" value="P:cell division"/>
    <property type="evidence" value="ECO:0007669"/>
    <property type="project" value="UniProtKB-KW"/>
</dbReference>
<dbReference type="eggNOG" id="COG1354">
    <property type="taxonomic scope" value="Bacteria"/>
</dbReference>
<dbReference type="HOGENOM" id="CLU_038686_3_1_9"/>
<keyword evidence="3" id="KW-0131">Cell cycle</keyword>
<sequence length="270" mass="29869">MAYTVRLDQFEGPLDLLLQLIEKQEIDIHDIPIARITEQYLAHLDAMRQLDLEVTSEFVVLAAQLIDIKARMLLPPEPRDGDGEEAVEEDPREELVRRLLEYRRYKEAAQYLSQLAESYGGRYPRLAEAVAPLAGDLQGLEGVTLDDLVQAFARILASIRESPEVLVEREEVTVAQQMEAIMELVAATAGPVTFRACFSGRARRIEVVVTFLALLELIRLGRVRVRQDRAFGEIVLYPGPAAGQPLDPEREPAAPGTNPAHGAAPGGTPV</sequence>
<dbReference type="RefSeq" id="WP_006904815.1">
    <property type="nucleotide sequence ID" value="NZ_JH976536.1"/>
</dbReference>
<evidence type="ECO:0000256" key="1">
    <source>
        <dbReference type="ARBA" id="ARBA00022829"/>
    </source>
</evidence>
<keyword evidence="3" id="KW-0132">Cell division</keyword>
<keyword evidence="6" id="KW-1185">Reference proteome</keyword>
<dbReference type="EMBL" id="AENY02000004">
    <property type="protein sequence ID" value="EKP93869.1"/>
    <property type="molecule type" value="Genomic_DNA"/>
</dbReference>
<dbReference type="PANTHER" id="PTHR33969">
    <property type="entry name" value="SEGREGATION AND CONDENSATION PROTEIN A"/>
    <property type="match status" value="1"/>
</dbReference>
<comment type="function">
    <text evidence="3">Participates in chromosomal partition during cell division. May act via the formation of a condensin-like complex containing Smc and ScpB that pull DNA away from mid-cell into both cell halves.</text>
</comment>
<dbReference type="GO" id="GO:0007059">
    <property type="term" value="P:chromosome segregation"/>
    <property type="evidence" value="ECO:0007669"/>
    <property type="project" value="UniProtKB-UniRule"/>
</dbReference>
<dbReference type="InterPro" id="IPR003768">
    <property type="entry name" value="ScpA"/>
</dbReference>
<evidence type="ECO:0000256" key="2">
    <source>
        <dbReference type="ARBA" id="ARBA00044777"/>
    </source>
</evidence>
<dbReference type="PANTHER" id="PTHR33969:SF2">
    <property type="entry name" value="SEGREGATION AND CONDENSATION PROTEIN A"/>
    <property type="match status" value="1"/>
</dbReference>
<evidence type="ECO:0000313" key="6">
    <source>
        <dbReference type="Proteomes" id="UP000005710"/>
    </source>
</evidence>
<dbReference type="OrthoDB" id="9811016at2"/>
<dbReference type="Proteomes" id="UP000005710">
    <property type="component" value="Unassembled WGS sequence"/>
</dbReference>
<evidence type="ECO:0000256" key="3">
    <source>
        <dbReference type="HAMAP-Rule" id="MF_01805"/>
    </source>
</evidence>
<gene>
    <name evidence="3" type="primary">scpA</name>
    <name evidence="5" type="ORF">ThesuDRAFT_00113</name>
</gene>
<dbReference type="Gene3D" id="6.10.250.2410">
    <property type="match status" value="1"/>
</dbReference>
<reference evidence="5" key="2">
    <citation type="submission" date="2012-10" db="EMBL/GenBank/DDBJ databases">
        <title>Improved high-quality draft of Thermaerobacter subterraneus C21, DSM 13965.</title>
        <authorList>
            <consortium name="DOE Joint Genome Institute"/>
            <person name="Eisen J."/>
            <person name="Huntemann M."/>
            <person name="Wei C.-L."/>
            <person name="Han J."/>
            <person name="Detter J.C."/>
            <person name="Han C."/>
            <person name="Tapia R."/>
            <person name="Chen A."/>
            <person name="Kyrpides N."/>
            <person name="Mavromatis K."/>
            <person name="Markowitz V."/>
            <person name="Szeto E."/>
            <person name="Ivanova N."/>
            <person name="Mikhailova N."/>
            <person name="Ovchinnikova G."/>
            <person name="Pagani I."/>
            <person name="Pati A."/>
            <person name="Goodwin L."/>
            <person name="Nordberg H.P."/>
            <person name="Cantor M.N."/>
            <person name="Hua S.X."/>
            <person name="Woyke T."/>
            <person name="Eisen J."/>
            <person name="Klenk H.-P."/>
        </authorList>
    </citation>
    <scope>NUCLEOTIDE SEQUENCE [LARGE SCALE GENOMIC DNA]</scope>
    <source>
        <strain evidence="5">DSM 13965</strain>
    </source>
</reference>
<accession>K6PZ67</accession>
<dbReference type="Gene3D" id="1.10.10.580">
    <property type="entry name" value="Structural maintenance of chromosome 1. Chain E"/>
    <property type="match status" value="1"/>
</dbReference>
<dbReference type="STRING" id="867903.ThesuDRAFT_00113"/>
<comment type="subcellular location">
    <subcellularLocation>
        <location evidence="3">Cytoplasm</location>
    </subcellularLocation>
    <text evidence="3">Associated with two foci at the outer edges of the nucleoid region in young cells, and at four foci within both cell halves in older cells.</text>
</comment>
<feature type="region of interest" description="Disordered" evidence="4">
    <location>
        <begin position="242"/>
        <end position="270"/>
    </location>
</feature>
<dbReference type="GO" id="GO:0005737">
    <property type="term" value="C:cytoplasm"/>
    <property type="evidence" value="ECO:0007669"/>
    <property type="project" value="UniProtKB-SubCell"/>
</dbReference>
<name>K6PZ67_9FIRM</name>
<keyword evidence="3" id="KW-0963">Cytoplasm</keyword>
<evidence type="ECO:0000256" key="4">
    <source>
        <dbReference type="SAM" id="MobiDB-lite"/>
    </source>
</evidence>
<protein>
    <recommendedName>
        <fullName evidence="2 3">Segregation and condensation protein A</fullName>
    </recommendedName>
</protein>
<proteinExistence type="inferred from homology"/>
<dbReference type="HAMAP" id="MF_01805">
    <property type="entry name" value="ScpA"/>
    <property type="match status" value="1"/>
</dbReference>
<evidence type="ECO:0000313" key="5">
    <source>
        <dbReference type="EMBL" id="EKP93869.1"/>
    </source>
</evidence>
<reference evidence="5" key="1">
    <citation type="submission" date="2010-10" db="EMBL/GenBank/DDBJ databases">
        <authorList>
            <consortium name="US DOE Joint Genome Institute (JGI-PGF)"/>
            <person name="Lucas S."/>
            <person name="Copeland A."/>
            <person name="Lapidus A."/>
            <person name="Bruce D."/>
            <person name="Goodwin L."/>
            <person name="Pitluck S."/>
            <person name="Kyrpides N."/>
            <person name="Mavromatis K."/>
            <person name="Detter J.C."/>
            <person name="Han C."/>
            <person name="Land M."/>
            <person name="Hauser L."/>
            <person name="Markowitz V."/>
            <person name="Cheng J.-F."/>
            <person name="Hugenholtz P."/>
            <person name="Woyke T."/>
            <person name="Wu D."/>
            <person name="Pukall R."/>
            <person name="Wahrenburg C."/>
            <person name="Brambilla E."/>
            <person name="Klenk H.-P."/>
            <person name="Eisen J.A."/>
        </authorList>
    </citation>
    <scope>NUCLEOTIDE SEQUENCE [LARGE SCALE GENOMIC DNA]</scope>
    <source>
        <strain evidence="5">DSM 13965</strain>
    </source>
</reference>
<keyword evidence="1 3" id="KW-0159">Chromosome partition</keyword>
<dbReference type="GO" id="GO:0006260">
    <property type="term" value="P:DNA replication"/>
    <property type="evidence" value="ECO:0007669"/>
    <property type="project" value="UniProtKB-UniRule"/>
</dbReference>